<reference evidence="1" key="1">
    <citation type="submission" date="2019-10" db="EMBL/GenBank/DDBJ databases">
        <title>Metagenomic sequencing of thiosulfate-disproportionating enrichment culture.</title>
        <authorList>
            <person name="Umezawa K."/>
            <person name="Kojima H."/>
            <person name="Fukui M."/>
        </authorList>
    </citation>
    <scope>NUCLEOTIDE SEQUENCE</scope>
    <source>
        <strain evidence="1">45J</strain>
    </source>
</reference>
<dbReference type="Pfam" id="PF00908">
    <property type="entry name" value="dTDP_sugar_isom"/>
    <property type="match status" value="1"/>
</dbReference>
<proteinExistence type="predicted"/>
<dbReference type="InterPro" id="IPR000888">
    <property type="entry name" value="RmlC-like"/>
</dbReference>
<dbReference type="InterPro" id="IPR014710">
    <property type="entry name" value="RmlC-like_jellyroll"/>
</dbReference>
<dbReference type="EMBL" id="BLAB01000001">
    <property type="protein sequence ID" value="GER94621.1"/>
    <property type="molecule type" value="Genomic_DNA"/>
</dbReference>
<dbReference type="Gene3D" id="2.60.120.10">
    <property type="entry name" value="Jelly Rolls"/>
    <property type="match status" value="1"/>
</dbReference>
<organism evidence="1">
    <name type="scientific">hot springs metagenome</name>
    <dbReference type="NCBI Taxonomy" id="433727"/>
    <lineage>
        <taxon>unclassified sequences</taxon>
        <taxon>metagenomes</taxon>
        <taxon>ecological metagenomes</taxon>
    </lineage>
</organism>
<dbReference type="SUPFAM" id="SSF51182">
    <property type="entry name" value="RmlC-like cupins"/>
    <property type="match status" value="1"/>
</dbReference>
<dbReference type="GO" id="GO:0000271">
    <property type="term" value="P:polysaccharide biosynthetic process"/>
    <property type="evidence" value="ECO:0007669"/>
    <property type="project" value="TreeGrafter"/>
</dbReference>
<evidence type="ECO:0000313" key="1">
    <source>
        <dbReference type="EMBL" id="GER94621.1"/>
    </source>
</evidence>
<gene>
    <name evidence="1" type="ORF">A45J_2385</name>
</gene>
<dbReference type="PANTHER" id="PTHR21047:SF2">
    <property type="entry name" value="THYMIDINE DIPHOSPHO-4-KETO-RHAMNOSE 3,5-EPIMERASE"/>
    <property type="match status" value="1"/>
</dbReference>
<dbReference type="PANTHER" id="PTHR21047">
    <property type="entry name" value="DTDP-6-DEOXY-D-GLUCOSE-3,5 EPIMERASE"/>
    <property type="match status" value="1"/>
</dbReference>
<name>A0A5J4L6W6_9ZZZZ</name>
<dbReference type="InterPro" id="IPR011051">
    <property type="entry name" value="RmlC_Cupin_sf"/>
</dbReference>
<dbReference type="GO" id="GO:0005829">
    <property type="term" value="C:cytosol"/>
    <property type="evidence" value="ECO:0007669"/>
    <property type="project" value="TreeGrafter"/>
</dbReference>
<protein>
    <submittedName>
        <fullName evidence="1">dTDP-4-dehydrorhamnose 3,5-epimerase</fullName>
    </submittedName>
</protein>
<comment type="caution">
    <text evidence="1">The sequence shown here is derived from an EMBL/GenBank/DDBJ whole genome shotgun (WGS) entry which is preliminary data.</text>
</comment>
<sequence>MIDGVVIQPLKQIIDERGKVMHMIRSDSPLFTKFGEIYFSIVNPGAVKAWKRHLRMTQHFAVPVGKIKLVIYDDRLNSVSRKKIEILEIGEDNYHLVRIPPLLWYGFKGISKEFALVANCTDMPHEPVESEHIDPYDKKIPYNWNSSDE</sequence>
<dbReference type="GO" id="GO:0008830">
    <property type="term" value="F:dTDP-4-dehydrorhamnose 3,5-epimerase activity"/>
    <property type="evidence" value="ECO:0007669"/>
    <property type="project" value="InterPro"/>
</dbReference>
<dbReference type="AlphaFoldDB" id="A0A5J4L6W6"/>
<accession>A0A5J4L6W6</accession>